<gene>
    <name evidence="1" type="ORF">POCULU_LOCUS5407</name>
</gene>
<name>A0A9N9B8B4_9GLOM</name>
<reference evidence="1" key="1">
    <citation type="submission" date="2021-06" db="EMBL/GenBank/DDBJ databases">
        <authorList>
            <person name="Kallberg Y."/>
            <person name="Tangrot J."/>
            <person name="Rosling A."/>
        </authorList>
    </citation>
    <scope>NUCLEOTIDE SEQUENCE</scope>
    <source>
        <strain evidence="1">IA702</strain>
    </source>
</reference>
<proteinExistence type="predicted"/>
<keyword evidence="2" id="KW-1185">Reference proteome</keyword>
<organism evidence="1 2">
    <name type="scientific">Paraglomus occultum</name>
    <dbReference type="NCBI Taxonomy" id="144539"/>
    <lineage>
        <taxon>Eukaryota</taxon>
        <taxon>Fungi</taxon>
        <taxon>Fungi incertae sedis</taxon>
        <taxon>Mucoromycota</taxon>
        <taxon>Glomeromycotina</taxon>
        <taxon>Glomeromycetes</taxon>
        <taxon>Paraglomerales</taxon>
        <taxon>Paraglomeraceae</taxon>
        <taxon>Paraglomus</taxon>
    </lineage>
</organism>
<protein>
    <submittedName>
        <fullName evidence="1">2526_t:CDS:1</fullName>
    </submittedName>
</protein>
<comment type="caution">
    <text evidence="1">The sequence shown here is derived from an EMBL/GenBank/DDBJ whole genome shotgun (WGS) entry which is preliminary data.</text>
</comment>
<evidence type="ECO:0000313" key="1">
    <source>
        <dbReference type="EMBL" id="CAG8558867.1"/>
    </source>
</evidence>
<dbReference type="EMBL" id="CAJVPJ010000824">
    <property type="protein sequence ID" value="CAG8558867.1"/>
    <property type="molecule type" value="Genomic_DNA"/>
</dbReference>
<evidence type="ECO:0000313" key="2">
    <source>
        <dbReference type="Proteomes" id="UP000789572"/>
    </source>
</evidence>
<dbReference type="Proteomes" id="UP000789572">
    <property type="component" value="Unassembled WGS sequence"/>
</dbReference>
<sequence length="125" mass="15383">MRRPKQLYIREDTSIKKGKLSYNDVLNKYAVTFREHEWWRTRALSVLNFGTECLDKHYDDLWEWSYFVGAHLKETHVNVLLRDNCRLQLEIEKKNKIIQDLERRQKRYMQAIEMYNHYIAECKNI</sequence>
<dbReference type="AlphaFoldDB" id="A0A9N9B8B4"/>
<accession>A0A9N9B8B4</accession>